<feature type="region of interest" description="Disordered" evidence="14">
    <location>
        <begin position="312"/>
        <end position="332"/>
    </location>
</feature>
<comment type="subunit">
    <text evidence="10">Monomer.</text>
</comment>
<keyword evidence="8 10" id="KW-0460">Magnesium</keyword>
<gene>
    <name evidence="10 15" type="primary">miaA</name>
    <name evidence="16" type="ORF">CTJ08_02895</name>
    <name evidence="15" type="ORF">I3V53_00845</name>
</gene>
<feature type="binding site" evidence="10">
    <location>
        <begin position="14"/>
        <end position="21"/>
    </location>
    <ligand>
        <name>ATP</name>
        <dbReference type="ChEBI" id="CHEBI:30616"/>
    </ligand>
</feature>
<dbReference type="Proteomes" id="UP000622362">
    <property type="component" value="Unassembled WGS sequence"/>
</dbReference>
<accession>A0A2G7I0D5</accession>
<dbReference type="Gene3D" id="3.40.50.300">
    <property type="entry name" value="P-loop containing nucleotide triphosphate hydrolases"/>
    <property type="match status" value="1"/>
</dbReference>
<dbReference type="SMR" id="A0A2G7I0D5"/>
<dbReference type="EMBL" id="JADPYN010000001">
    <property type="protein sequence ID" value="MBF9302637.1"/>
    <property type="molecule type" value="Genomic_DNA"/>
</dbReference>
<dbReference type="Pfam" id="PF01715">
    <property type="entry name" value="IPPT"/>
    <property type="match status" value="1"/>
</dbReference>
<feature type="compositionally biased region" description="Basic residues" evidence="14">
    <location>
        <begin position="320"/>
        <end position="332"/>
    </location>
</feature>
<comment type="catalytic activity">
    <reaction evidence="9 10 11">
        <text>adenosine(37) in tRNA + dimethylallyl diphosphate = N(6)-dimethylallyladenosine(37) in tRNA + diphosphate</text>
        <dbReference type="Rhea" id="RHEA:26482"/>
        <dbReference type="Rhea" id="RHEA-COMP:10162"/>
        <dbReference type="Rhea" id="RHEA-COMP:10375"/>
        <dbReference type="ChEBI" id="CHEBI:33019"/>
        <dbReference type="ChEBI" id="CHEBI:57623"/>
        <dbReference type="ChEBI" id="CHEBI:74411"/>
        <dbReference type="ChEBI" id="CHEBI:74415"/>
        <dbReference type="EC" id="2.5.1.75"/>
    </reaction>
</comment>
<evidence type="ECO:0000256" key="4">
    <source>
        <dbReference type="ARBA" id="ARBA00022679"/>
    </source>
</evidence>
<comment type="cofactor">
    <cofactor evidence="1 10">
        <name>Mg(2+)</name>
        <dbReference type="ChEBI" id="CHEBI:18420"/>
    </cofactor>
</comment>
<dbReference type="NCBIfam" id="TIGR00174">
    <property type="entry name" value="miaA"/>
    <property type="match status" value="1"/>
</dbReference>
<evidence type="ECO:0000256" key="8">
    <source>
        <dbReference type="ARBA" id="ARBA00022842"/>
    </source>
</evidence>
<sequence length="332" mass="38526">MTEMTKPFLIVIVGPTASGKTELSIEVAKKFNGEIISGDSMQVYQGMDIGTAKVTTEEMEGIPHYMIDILPPDASFSAYEFKKRAEKYIKDITRRGKVPIIAGGTGLYIQSLLYNYAFEDESISEDKMKQVKLKLKELEHLNNNKLHEYLASFDKESAKDIHPNNRKRVLRAIEYYLKTKKLLSSRKKVQQFTENYDTLLIGIEMSRETLYLRINKRVDIMLGHGLFNEVQHLVEQGFEASQSMQAIGYKELVPVIKGNISMENAVEKLKQHSRQYAKRQLTWFKNKMNVHWLNKERMSLQMMLDEITTQINKRSSNHDCKRKHPRPSTREL</sequence>
<keyword evidence="7 10" id="KW-0067">ATP-binding</keyword>
<dbReference type="AlphaFoldDB" id="A0A2G7I0D5"/>
<dbReference type="InterPro" id="IPR039657">
    <property type="entry name" value="Dimethylallyltransferase"/>
</dbReference>
<evidence type="ECO:0000256" key="9">
    <source>
        <dbReference type="ARBA" id="ARBA00049563"/>
    </source>
</evidence>
<reference evidence="15" key="2">
    <citation type="submission" date="2020-11" db="EMBL/GenBank/DDBJ databases">
        <title>Molecular epidemiology and genomic profiles of multidrug-resistant bacteria collected from clinical sources in South Africa.</title>
        <authorList>
            <person name="Asante J."/>
            <person name="Amoako D.G."/>
        </authorList>
    </citation>
    <scope>NUCLEOTIDE SEQUENCE</scope>
    <source>
        <strain evidence="15">C68</strain>
    </source>
</reference>
<dbReference type="GeneID" id="50018885"/>
<proteinExistence type="inferred from homology"/>
<dbReference type="OMA" id="VPHYLID"/>
<comment type="caution">
    <text evidence="15">The sequence shown here is derived from an EMBL/GenBank/DDBJ whole genome shotgun (WGS) entry which is preliminary data.</text>
</comment>
<organism evidence="15 18">
    <name type="scientific">Staphylococcus epidermidis</name>
    <dbReference type="NCBI Taxonomy" id="1282"/>
    <lineage>
        <taxon>Bacteria</taxon>
        <taxon>Bacillati</taxon>
        <taxon>Bacillota</taxon>
        <taxon>Bacilli</taxon>
        <taxon>Bacillales</taxon>
        <taxon>Staphylococcaceae</taxon>
        <taxon>Staphylococcus</taxon>
    </lineage>
</organism>
<dbReference type="InterPro" id="IPR027417">
    <property type="entry name" value="P-loop_NTPase"/>
</dbReference>
<keyword evidence="5 10" id="KW-0819">tRNA processing</keyword>
<evidence type="ECO:0000256" key="2">
    <source>
        <dbReference type="ARBA" id="ARBA00003213"/>
    </source>
</evidence>
<evidence type="ECO:0000256" key="14">
    <source>
        <dbReference type="SAM" id="MobiDB-lite"/>
    </source>
</evidence>
<keyword evidence="4 10" id="KW-0808">Transferase</keyword>
<dbReference type="PANTHER" id="PTHR11088">
    <property type="entry name" value="TRNA DIMETHYLALLYLTRANSFERASE"/>
    <property type="match status" value="1"/>
</dbReference>
<evidence type="ECO:0000313" key="17">
    <source>
        <dbReference type="Proteomes" id="UP000228502"/>
    </source>
</evidence>
<evidence type="ECO:0000256" key="7">
    <source>
        <dbReference type="ARBA" id="ARBA00022840"/>
    </source>
</evidence>
<dbReference type="SUPFAM" id="SSF52540">
    <property type="entry name" value="P-loop containing nucleoside triphosphate hydrolases"/>
    <property type="match status" value="2"/>
</dbReference>
<dbReference type="KEGG" id="seps:DP17_2309"/>
<protein>
    <recommendedName>
        <fullName evidence="10">tRNA dimethylallyltransferase</fullName>
        <ecNumber evidence="10">2.5.1.75</ecNumber>
    </recommendedName>
    <alternativeName>
        <fullName evidence="10">Dimethylallyl diphosphate:tRNA dimethylallyltransferase</fullName>
        <shortName evidence="10">DMAPP:tRNA dimethylallyltransferase</shortName>
        <shortName evidence="10">DMATase</shortName>
    </alternativeName>
    <alternativeName>
        <fullName evidence="10">Isopentenyl-diphosphate:tRNA isopentenyltransferase</fullName>
        <shortName evidence="10">IPP transferase</shortName>
        <shortName evidence="10">IPPT</shortName>
        <shortName evidence="10">IPTase</shortName>
    </alternativeName>
</protein>
<dbReference type="RefSeq" id="WP_002439583.1">
    <property type="nucleotide sequence ID" value="NZ_AP019721.1"/>
</dbReference>
<comment type="caution">
    <text evidence="10">Lacks conserved residue(s) required for the propagation of feature annotation.</text>
</comment>
<dbReference type="EMBL" id="PEJG01000003">
    <property type="protein sequence ID" value="PIH10824.1"/>
    <property type="molecule type" value="Genomic_DNA"/>
</dbReference>
<evidence type="ECO:0000256" key="13">
    <source>
        <dbReference type="RuleBase" id="RU003785"/>
    </source>
</evidence>
<keyword evidence="6 10" id="KW-0547">Nucleotide-binding</keyword>
<reference evidence="16 17" key="1">
    <citation type="submission" date="2017-10" db="EMBL/GenBank/DDBJ databases">
        <title>genome sequences of Staph epi in chlorhexidine trial.</title>
        <authorList>
            <person name="Greninger A.L."/>
            <person name="Addetia A."/>
            <person name="Qin X."/>
            <person name="Zerr D."/>
        </authorList>
    </citation>
    <scope>NUCLEOTIDE SEQUENCE [LARGE SCALE GENOMIC DNA]</scope>
    <source>
        <strain evidence="16 17">SCH-17</strain>
    </source>
</reference>
<evidence type="ECO:0000256" key="11">
    <source>
        <dbReference type="RuleBase" id="RU003783"/>
    </source>
</evidence>
<evidence type="ECO:0000313" key="16">
    <source>
        <dbReference type="EMBL" id="PIH10824.1"/>
    </source>
</evidence>
<feature type="region of interest" description="Interaction with substrate tRNA" evidence="10">
    <location>
        <begin position="39"/>
        <end position="42"/>
    </location>
</feature>
<dbReference type="HAMAP" id="MF_00185">
    <property type="entry name" value="IPP_trans"/>
    <property type="match status" value="1"/>
</dbReference>
<dbReference type="PANTHER" id="PTHR11088:SF60">
    <property type="entry name" value="TRNA DIMETHYLALLYLTRANSFERASE"/>
    <property type="match status" value="1"/>
</dbReference>
<evidence type="ECO:0000256" key="5">
    <source>
        <dbReference type="ARBA" id="ARBA00022694"/>
    </source>
</evidence>
<feature type="binding site" evidence="10">
    <location>
        <begin position="16"/>
        <end position="21"/>
    </location>
    <ligand>
        <name>substrate</name>
    </ligand>
</feature>
<dbReference type="Proteomes" id="UP000228502">
    <property type="component" value="Unassembled WGS sequence"/>
</dbReference>
<evidence type="ECO:0000313" key="18">
    <source>
        <dbReference type="Proteomes" id="UP000622362"/>
    </source>
</evidence>
<evidence type="ECO:0000256" key="6">
    <source>
        <dbReference type="ARBA" id="ARBA00022741"/>
    </source>
</evidence>
<evidence type="ECO:0000256" key="1">
    <source>
        <dbReference type="ARBA" id="ARBA00001946"/>
    </source>
</evidence>
<comment type="function">
    <text evidence="2 10 12">Catalyzes the transfer of a dimethylallyl group onto the adenine at position 37 in tRNAs that read codons beginning with uridine, leading to the formation of N6-(dimethylallyl)adenosine (i(6)A).</text>
</comment>
<dbReference type="Gene3D" id="1.10.20.140">
    <property type="match status" value="1"/>
</dbReference>
<comment type="similarity">
    <text evidence="3 10 13">Belongs to the IPP transferase family.</text>
</comment>
<name>A0A2G7I0D5_STAEP</name>
<dbReference type="GO" id="GO:0005524">
    <property type="term" value="F:ATP binding"/>
    <property type="evidence" value="ECO:0007669"/>
    <property type="project" value="UniProtKB-UniRule"/>
</dbReference>
<dbReference type="GO" id="GO:0006400">
    <property type="term" value="P:tRNA modification"/>
    <property type="evidence" value="ECO:0007669"/>
    <property type="project" value="TreeGrafter"/>
</dbReference>
<dbReference type="EC" id="2.5.1.75" evidence="10"/>
<feature type="site" description="Interaction with substrate tRNA" evidence="10">
    <location>
        <position position="105"/>
    </location>
</feature>
<evidence type="ECO:0000256" key="12">
    <source>
        <dbReference type="RuleBase" id="RU003784"/>
    </source>
</evidence>
<evidence type="ECO:0000313" key="15">
    <source>
        <dbReference type="EMBL" id="MBF9302637.1"/>
    </source>
</evidence>
<evidence type="ECO:0000256" key="10">
    <source>
        <dbReference type="HAMAP-Rule" id="MF_00185"/>
    </source>
</evidence>
<dbReference type="InterPro" id="IPR018022">
    <property type="entry name" value="IPT"/>
</dbReference>
<evidence type="ECO:0000256" key="3">
    <source>
        <dbReference type="ARBA" id="ARBA00005842"/>
    </source>
</evidence>
<dbReference type="GO" id="GO:0052381">
    <property type="term" value="F:tRNA dimethylallyltransferase activity"/>
    <property type="evidence" value="ECO:0007669"/>
    <property type="project" value="UniProtKB-UniRule"/>
</dbReference>